<organism evidence="15">
    <name type="scientific">bioreactor metagenome</name>
    <dbReference type="NCBI Taxonomy" id="1076179"/>
    <lineage>
        <taxon>unclassified sequences</taxon>
        <taxon>metagenomes</taxon>
        <taxon>ecological metagenomes</taxon>
    </lineage>
</organism>
<feature type="domain" description="Aspartate/glutamate/uridylate kinase" evidence="14">
    <location>
        <begin position="3"/>
        <end position="204"/>
    </location>
</feature>
<evidence type="ECO:0000256" key="12">
    <source>
        <dbReference type="ARBA" id="ARBA00032092"/>
    </source>
</evidence>
<name>A0A644VGJ2_9ZZZZ</name>
<comment type="catalytic activity">
    <reaction evidence="13">
        <text>UMP + ATP = UDP + ADP</text>
        <dbReference type="Rhea" id="RHEA:24400"/>
        <dbReference type="ChEBI" id="CHEBI:30616"/>
        <dbReference type="ChEBI" id="CHEBI:57865"/>
        <dbReference type="ChEBI" id="CHEBI:58223"/>
        <dbReference type="ChEBI" id="CHEBI:456216"/>
        <dbReference type="EC" id="2.7.4.22"/>
    </reaction>
</comment>
<keyword evidence="6" id="KW-0963">Cytoplasm</keyword>
<gene>
    <name evidence="15" type="primary">pyrH_11</name>
    <name evidence="15" type="ORF">SDC9_36383</name>
</gene>
<evidence type="ECO:0000313" key="15">
    <source>
        <dbReference type="EMBL" id="MPL90335.1"/>
    </source>
</evidence>
<dbReference type="GO" id="GO:0033862">
    <property type="term" value="F:UMP kinase activity"/>
    <property type="evidence" value="ECO:0007669"/>
    <property type="project" value="UniProtKB-EC"/>
</dbReference>
<dbReference type="InterPro" id="IPR011817">
    <property type="entry name" value="Uridylate_kinase"/>
</dbReference>
<evidence type="ECO:0000256" key="4">
    <source>
        <dbReference type="ARBA" id="ARBA00012899"/>
    </source>
</evidence>
<comment type="subcellular location">
    <subcellularLocation>
        <location evidence="1">Cytoplasm</location>
    </subcellularLocation>
</comment>
<proteinExistence type="inferred from homology"/>
<dbReference type="GO" id="GO:0005737">
    <property type="term" value="C:cytoplasm"/>
    <property type="evidence" value="ECO:0007669"/>
    <property type="project" value="UniProtKB-SubCell"/>
</dbReference>
<dbReference type="EC" id="2.7.4.22" evidence="4"/>
<keyword evidence="8" id="KW-0547">Nucleotide-binding</keyword>
<dbReference type="EMBL" id="VSSQ01000300">
    <property type="protein sequence ID" value="MPL90335.1"/>
    <property type="molecule type" value="Genomic_DNA"/>
</dbReference>
<dbReference type="PANTHER" id="PTHR42833">
    <property type="entry name" value="URIDYLATE KINASE"/>
    <property type="match status" value="1"/>
</dbReference>
<evidence type="ECO:0000256" key="6">
    <source>
        <dbReference type="ARBA" id="ARBA00022490"/>
    </source>
</evidence>
<dbReference type="UniPathway" id="UPA00159">
    <property type="reaction ID" value="UER00275"/>
</dbReference>
<sequence length="235" mass="24894">MTRVVISVGGSVLVPSLDAHRLKEWAESLINLTKAGIQIFAVVGGGGEARRYIDACRDIGLDEASSDEIGILVTRINAALLIGALKEYAYPVVAESYREAKTAAVSGKIVIMGGVTPGQTTDAVAAVLAEEIGASMMINMTAIDGIYTADPKKDKTAKKHDLLSPQGLIDLIMKEKMCAGSNMVIDLVAAKITERSCIPLVVIDGREPILIEKALLKGEFAGTIVGQTMIRFPIV</sequence>
<evidence type="ECO:0000256" key="10">
    <source>
        <dbReference type="ARBA" id="ARBA00022840"/>
    </source>
</evidence>
<dbReference type="InterPro" id="IPR001048">
    <property type="entry name" value="Asp/Glu/Uridylate_kinase"/>
</dbReference>
<dbReference type="AlphaFoldDB" id="A0A644VGJ2"/>
<comment type="similarity">
    <text evidence="3">Belongs to the UMP kinase family.</text>
</comment>
<dbReference type="GO" id="GO:0044210">
    <property type="term" value="P:'de novo' CTP biosynthetic process"/>
    <property type="evidence" value="ECO:0007669"/>
    <property type="project" value="UniProtKB-UniPathway"/>
</dbReference>
<dbReference type="GO" id="GO:0006225">
    <property type="term" value="P:UDP biosynthetic process"/>
    <property type="evidence" value="ECO:0007669"/>
    <property type="project" value="TreeGrafter"/>
</dbReference>
<evidence type="ECO:0000256" key="8">
    <source>
        <dbReference type="ARBA" id="ARBA00022741"/>
    </source>
</evidence>
<dbReference type="InterPro" id="IPR036393">
    <property type="entry name" value="AceGlu_kinase-like_sf"/>
</dbReference>
<protein>
    <recommendedName>
        <fullName evidence="5">Uridylate kinase</fullName>
        <ecNumber evidence="4">2.7.4.22</ecNumber>
    </recommendedName>
    <alternativeName>
        <fullName evidence="12">Uridine monophosphate kinase</fullName>
    </alternativeName>
</protein>
<comment type="caution">
    <text evidence="15">The sequence shown here is derived from an EMBL/GenBank/DDBJ whole genome shotgun (WGS) entry which is preliminary data.</text>
</comment>
<evidence type="ECO:0000256" key="11">
    <source>
        <dbReference type="ARBA" id="ARBA00022975"/>
    </source>
</evidence>
<dbReference type="NCBIfam" id="TIGR02076">
    <property type="entry name" value="pyrH_arch"/>
    <property type="match status" value="1"/>
</dbReference>
<accession>A0A644VGJ2</accession>
<evidence type="ECO:0000256" key="3">
    <source>
        <dbReference type="ARBA" id="ARBA00007614"/>
    </source>
</evidence>
<evidence type="ECO:0000256" key="1">
    <source>
        <dbReference type="ARBA" id="ARBA00004496"/>
    </source>
</evidence>
<evidence type="ECO:0000256" key="13">
    <source>
        <dbReference type="ARBA" id="ARBA00047767"/>
    </source>
</evidence>
<evidence type="ECO:0000256" key="7">
    <source>
        <dbReference type="ARBA" id="ARBA00022679"/>
    </source>
</evidence>
<dbReference type="Gene3D" id="3.40.1160.10">
    <property type="entry name" value="Acetylglutamate kinase-like"/>
    <property type="match status" value="1"/>
</dbReference>
<dbReference type="PANTHER" id="PTHR42833:SF4">
    <property type="entry name" value="URIDYLATE KINASE PUMPKIN, CHLOROPLASTIC"/>
    <property type="match status" value="1"/>
</dbReference>
<comment type="pathway">
    <text evidence="2">Pyrimidine metabolism; CTP biosynthesis via de novo pathway; UDP from UMP (UMPK route): step 1/1.</text>
</comment>
<evidence type="ECO:0000256" key="5">
    <source>
        <dbReference type="ARBA" id="ARBA00016403"/>
    </source>
</evidence>
<dbReference type="Pfam" id="PF00696">
    <property type="entry name" value="AA_kinase"/>
    <property type="match status" value="1"/>
</dbReference>
<dbReference type="HAMAP" id="MF_01220_A">
    <property type="entry name" value="PyrH_A"/>
    <property type="match status" value="1"/>
</dbReference>
<dbReference type="SUPFAM" id="SSF53633">
    <property type="entry name" value="Carbamate kinase-like"/>
    <property type="match status" value="1"/>
</dbReference>
<keyword evidence="10" id="KW-0067">ATP-binding</keyword>
<dbReference type="PIRSF" id="PIRSF005650">
    <property type="entry name" value="Uridylate_kin"/>
    <property type="match status" value="1"/>
</dbReference>
<dbReference type="GO" id="GO:0005524">
    <property type="term" value="F:ATP binding"/>
    <property type="evidence" value="ECO:0007669"/>
    <property type="project" value="UniProtKB-KW"/>
</dbReference>
<evidence type="ECO:0000259" key="14">
    <source>
        <dbReference type="Pfam" id="PF00696"/>
    </source>
</evidence>
<evidence type="ECO:0000256" key="9">
    <source>
        <dbReference type="ARBA" id="ARBA00022777"/>
    </source>
</evidence>
<dbReference type="InterPro" id="IPR011818">
    <property type="entry name" value="Uridylate_kinase_arch/spir"/>
</dbReference>
<reference evidence="15" key="1">
    <citation type="submission" date="2019-08" db="EMBL/GenBank/DDBJ databases">
        <authorList>
            <person name="Kucharzyk K."/>
            <person name="Murdoch R.W."/>
            <person name="Higgins S."/>
            <person name="Loffler F."/>
        </authorList>
    </citation>
    <scope>NUCLEOTIDE SEQUENCE</scope>
</reference>
<keyword evidence="11" id="KW-0665">Pyrimidine biosynthesis</keyword>
<dbReference type="CDD" id="cd04253">
    <property type="entry name" value="AAK_UMPK-PyrH-Pf"/>
    <property type="match status" value="1"/>
</dbReference>
<keyword evidence="9 15" id="KW-0418">Kinase</keyword>
<keyword evidence="7 15" id="KW-0808">Transferase</keyword>
<evidence type="ECO:0000256" key="2">
    <source>
        <dbReference type="ARBA" id="ARBA00004791"/>
    </source>
</evidence>